<dbReference type="Pfam" id="PF00155">
    <property type="entry name" value="Aminotran_1_2"/>
    <property type="match status" value="1"/>
</dbReference>
<evidence type="ECO:0000256" key="6">
    <source>
        <dbReference type="ARBA" id="ARBA00022756"/>
    </source>
</evidence>
<evidence type="ECO:0000313" key="12">
    <source>
        <dbReference type="EMBL" id="OGK00707.1"/>
    </source>
</evidence>
<evidence type="ECO:0000256" key="9">
    <source>
        <dbReference type="PIRSR" id="PIRSR604723-51"/>
    </source>
</evidence>
<evidence type="ECO:0000259" key="11">
    <source>
        <dbReference type="Pfam" id="PF00155"/>
    </source>
</evidence>
<evidence type="ECO:0000256" key="3">
    <source>
        <dbReference type="ARBA" id="ARBA00010008"/>
    </source>
</evidence>
<dbReference type="NCBIfam" id="TIGR00858">
    <property type="entry name" value="bioF"/>
    <property type="match status" value="1"/>
</dbReference>
<organism evidence="12 13">
    <name type="scientific">Candidatus Raymondbacteria bacterium RIFOXYD12_FULL_49_13</name>
    <dbReference type="NCBI Taxonomy" id="1817890"/>
    <lineage>
        <taxon>Bacteria</taxon>
        <taxon>Raymondiibacteriota</taxon>
    </lineage>
</organism>
<dbReference type="PROSITE" id="PS00599">
    <property type="entry name" value="AA_TRANSFER_CLASS_2"/>
    <property type="match status" value="1"/>
</dbReference>
<comment type="caution">
    <text evidence="12">The sequence shown here is derived from an EMBL/GenBank/DDBJ whole genome shotgun (WGS) entry which is preliminary data.</text>
</comment>
<protein>
    <recommendedName>
        <fullName evidence="10">8-amino-7-ketopelargonate synthase</fullName>
        <ecNumber evidence="10">2.3.1.47</ecNumber>
    </recommendedName>
</protein>
<dbReference type="InterPro" id="IPR001917">
    <property type="entry name" value="Aminotrans_II_pyridoxalP_BS"/>
</dbReference>
<evidence type="ECO:0000256" key="5">
    <source>
        <dbReference type="ARBA" id="ARBA00022679"/>
    </source>
</evidence>
<comment type="cofactor">
    <cofactor evidence="1 9 10">
        <name>pyridoxal 5'-phosphate</name>
        <dbReference type="ChEBI" id="CHEBI:597326"/>
    </cofactor>
</comment>
<feature type="modified residue" description="N6-(pyridoxal phosphate)lysine" evidence="9">
    <location>
        <position position="237"/>
    </location>
</feature>
<comment type="similarity">
    <text evidence="3 10">Belongs to the class-II pyridoxal-phosphate-dependent aminotransferase family. BioF subfamily.</text>
</comment>
<keyword evidence="7 9" id="KW-0663">Pyridoxal phosphate</keyword>
<dbReference type="InterPro" id="IPR015424">
    <property type="entry name" value="PyrdxlP-dep_Trfase"/>
</dbReference>
<accession>A0A1F7F2E4</accession>
<dbReference type="GO" id="GO:0030170">
    <property type="term" value="F:pyridoxal phosphate binding"/>
    <property type="evidence" value="ECO:0007669"/>
    <property type="project" value="InterPro"/>
</dbReference>
<dbReference type="Gene3D" id="3.40.640.10">
    <property type="entry name" value="Type I PLP-dependent aspartate aminotransferase-like (Major domain)"/>
    <property type="match status" value="1"/>
</dbReference>
<dbReference type="EC" id="2.3.1.47" evidence="10"/>
<dbReference type="InterPro" id="IPR015421">
    <property type="entry name" value="PyrdxlP-dep_Trfase_major"/>
</dbReference>
<dbReference type="CDD" id="cd06454">
    <property type="entry name" value="KBL_like"/>
    <property type="match status" value="1"/>
</dbReference>
<dbReference type="GO" id="GO:0008710">
    <property type="term" value="F:8-amino-7-oxononanoate synthase activity"/>
    <property type="evidence" value="ECO:0007669"/>
    <property type="project" value="UniProtKB-UniRule"/>
</dbReference>
<gene>
    <name evidence="12" type="ORF">A2519_20145</name>
</gene>
<dbReference type="InterPro" id="IPR004723">
    <property type="entry name" value="AONS_Archaea/Proteobacteria"/>
</dbReference>
<dbReference type="InterPro" id="IPR004839">
    <property type="entry name" value="Aminotransferase_I/II_large"/>
</dbReference>
<comment type="subunit">
    <text evidence="4 10">Homodimer.</text>
</comment>
<evidence type="ECO:0000256" key="4">
    <source>
        <dbReference type="ARBA" id="ARBA00011738"/>
    </source>
</evidence>
<evidence type="ECO:0000256" key="2">
    <source>
        <dbReference type="ARBA" id="ARBA00004746"/>
    </source>
</evidence>
<comment type="pathway">
    <text evidence="2 10">Cofactor biosynthesis; biotin biosynthesis.</text>
</comment>
<comment type="function">
    <text evidence="10">Catalyzes the decarboxylative condensation of pimeloyl-[acyl-carrier protein] and L-alanine to produce 8-amino-7-oxononanoate (AON), [acyl-carrier protein], and carbon dioxide.</text>
</comment>
<dbReference type="UniPathway" id="UPA00078"/>
<evidence type="ECO:0000256" key="7">
    <source>
        <dbReference type="ARBA" id="ARBA00022898"/>
    </source>
</evidence>
<proteinExistence type="inferred from homology"/>
<dbReference type="GO" id="GO:0009102">
    <property type="term" value="P:biotin biosynthetic process"/>
    <property type="evidence" value="ECO:0007669"/>
    <property type="project" value="UniProtKB-UniRule"/>
</dbReference>
<reference evidence="12 13" key="1">
    <citation type="journal article" date="2016" name="Nat. Commun.">
        <title>Thousands of microbial genomes shed light on interconnected biogeochemical processes in an aquifer system.</title>
        <authorList>
            <person name="Anantharaman K."/>
            <person name="Brown C.T."/>
            <person name="Hug L.A."/>
            <person name="Sharon I."/>
            <person name="Castelle C.J."/>
            <person name="Probst A.J."/>
            <person name="Thomas B.C."/>
            <person name="Singh A."/>
            <person name="Wilkins M.J."/>
            <person name="Karaoz U."/>
            <person name="Brodie E.L."/>
            <person name="Williams K.H."/>
            <person name="Hubbard S.S."/>
            <person name="Banfield J.F."/>
        </authorList>
    </citation>
    <scope>NUCLEOTIDE SEQUENCE [LARGE SCALE GENOMIC DNA]</scope>
</reference>
<dbReference type="PANTHER" id="PTHR13693">
    <property type="entry name" value="CLASS II AMINOTRANSFERASE/8-AMINO-7-OXONONANOATE SYNTHASE"/>
    <property type="match status" value="1"/>
</dbReference>
<feature type="domain" description="Aminotransferase class I/classII large" evidence="11">
    <location>
        <begin position="39"/>
        <end position="379"/>
    </location>
</feature>
<dbReference type="AlphaFoldDB" id="A0A1F7F2E4"/>
<keyword evidence="6" id="KW-0093">Biotin biosynthesis</keyword>
<dbReference type="Proteomes" id="UP000179243">
    <property type="component" value="Unassembled WGS sequence"/>
</dbReference>
<dbReference type="InterPro" id="IPR015422">
    <property type="entry name" value="PyrdxlP-dep_Trfase_small"/>
</dbReference>
<evidence type="ECO:0000256" key="1">
    <source>
        <dbReference type="ARBA" id="ARBA00001933"/>
    </source>
</evidence>
<comment type="catalytic activity">
    <reaction evidence="8 10">
        <text>6-carboxyhexanoyl-[ACP] + L-alanine + H(+) = (8S)-8-amino-7-oxononanoate + holo-[ACP] + CO2</text>
        <dbReference type="Rhea" id="RHEA:42288"/>
        <dbReference type="Rhea" id="RHEA-COMP:9685"/>
        <dbReference type="Rhea" id="RHEA-COMP:9955"/>
        <dbReference type="ChEBI" id="CHEBI:15378"/>
        <dbReference type="ChEBI" id="CHEBI:16526"/>
        <dbReference type="ChEBI" id="CHEBI:57972"/>
        <dbReference type="ChEBI" id="CHEBI:64479"/>
        <dbReference type="ChEBI" id="CHEBI:78846"/>
        <dbReference type="ChEBI" id="CHEBI:149468"/>
        <dbReference type="EC" id="2.3.1.47"/>
    </reaction>
</comment>
<keyword evidence="5 10" id="KW-0808">Transferase</keyword>
<dbReference type="SUPFAM" id="SSF53383">
    <property type="entry name" value="PLP-dependent transferases"/>
    <property type="match status" value="1"/>
</dbReference>
<sequence>MIESIIQEIQELKALGLYRSLRQGSFLPGRRLLVNGIEAIDFASNDYLGLRNHSEIIAASRTALETHGTGAGASRLISGNYELYQELESSVARFKETEAGLVFTSGYALNVSVIPALVKQGDCVIVDKLNHASIIDGARLSGAKLMVYAHCDMNRLEEALKKAHGFKRCLVVTDTVFSMDGDIAPLKDICALCERYDALLMVDEAHATGVFGKEGRGMVNALGLTQRVPLVMGTFSKALGSMGAFLACSTVMRDYIINKARGFIFTTGLPPAVLAANIKALDLAAQADTQRLRLVAHSQQVREALQNQGKAFGKSETQIIPVIIGNEKKVVDISTRLLAAGLFVPAIRYPAVKKGSARLRIALSSDHTDEHVAHLCEELAHAR</sequence>
<dbReference type="Gene3D" id="3.90.1150.10">
    <property type="entry name" value="Aspartate Aminotransferase, domain 1"/>
    <property type="match status" value="1"/>
</dbReference>
<evidence type="ECO:0000256" key="10">
    <source>
        <dbReference type="RuleBase" id="RU003693"/>
    </source>
</evidence>
<dbReference type="PANTHER" id="PTHR13693:SF77">
    <property type="entry name" value="8-AMINO-7-OXONONANOATE SYNTHASE"/>
    <property type="match status" value="1"/>
</dbReference>
<name>A0A1F7F2E4_UNCRA</name>
<dbReference type="InterPro" id="IPR050087">
    <property type="entry name" value="AON_synthase_class-II"/>
</dbReference>
<dbReference type="EMBL" id="MFYX01000142">
    <property type="protein sequence ID" value="OGK00707.1"/>
    <property type="molecule type" value="Genomic_DNA"/>
</dbReference>
<evidence type="ECO:0000256" key="8">
    <source>
        <dbReference type="ARBA" id="ARBA00047715"/>
    </source>
</evidence>
<evidence type="ECO:0000313" key="13">
    <source>
        <dbReference type="Proteomes" id="UP000179243"/>
    </source>
</evidence>